<keyword evidence="8" id="KW-0472">Membrane</keyword>
<evidence type="ECO:0000256" key="2">
    <source>
        <dbReference type="ARBA" id="ARBA00010524"/>
    </source>
</evidence>
<dbReference type="GO" id="GO:0007007">
    <property type="term" value="P:inner mitochondrial membrane organization"/>
    <property type="evidence" value="ECO:0007669"/>
    <property type="project" value="TreeGrafter"/>
</dbReference>
<dbReference type="OrthoDB" id="193467at2759"/>
<evidence type="ECO:0000256" key="3">
    <source>
        <dbReference type="ARBA" id="ARBA00022679"/>
    </source>
</evidence>
<dbReference type="PANTHER" id="PTHR12497:SF0">
    <property type="entry name" value="TAFAZZIN"/>
    <property type="match status" value="1"/>
</dbReference>
<dbReference type="InterPro" id="IPR002123">
    <property type="entry name" value="Plipid/glycerol_acylTrfase"/>
</dbReference>
<keyword evidence="16" id="KW-1185">Reference proteome</keyword>
<keyword evidence="7" id="KW-0496">Mitochondrion</keyword>
<evidence type="ECO:0000256" key="10">
    <source>
        <dbReference type="ARBA" id="ARBA00024323"/>
    </source>
</evidence>
<evidence type="ECO:0000256" key="1">
    <source>
        <dbReference type="ARBA" id="ARBA00004137"/>
    </source>
</evidence>
<keyword evidence="4" id="KW-1000">Mitochondrion outer membrane</keyword>
<reference evidence="15" key="1">
    <citation type="journal article" date="2020" name="Stud. Mycol.">
        <title>101 Dothideomycetes genomes: a test case for predicting lifestyles and emergence of pathogens.</title>
        <authorList>
            <person name="Haridas S."/>
            <person name="Albert R."/>
            <person name="Binder M."/>
            <person name="Bloem J."/>
            <person name="Labutti K."/>
            <person name="Salamov A."/>
            <person name="Andreopoulos B."/>
            <person name="Baker S."/>
            <person name="Barry K."/>
            <person name="Bills G."/>
            <person name="Bluhm B."/>
            <person name="Cannon C."/>
            <person name="Castanera R."/>
            <person name="Culley D."/>
            <person name="Daum C."/>
            <person name="Ezra D."/>
            <person name="Gonzalez J."/>
            <person name="Henrissat B."/>
            <person name="Kuo A."/>
            <person name="Liang C."/>
            <person name="Lipzen A."/>
            <person name="Lutzoni F."/>
            <person name="Magnuson J."/>
            <person name="Mondo S."/>
            <person name="Nolan M."/>
            <person name="Ohm R."/>
            <person name="Pangilinan J."/>
            <person name="Park H.-J."/>
            <person name="Ramirez L."/>
            <person name="Alfaro M."/>
            <person name="Sun H."/>
            <person name="Tritt A."/>
            <person name="Yoshinaga Y."/>
            <person name="Zwiers L.-H."/>
            <person name="Turgeon B."/>
            <person name="Goodwin S."/>
            <person name="Spatafora J."/>
            <person name="Crous P."/>
            <person name="Grigoriev I."/>
        </authorList>
    </citation>
    <scope>NUCLEOTIDE SEQUENCE</scope>
    <source>
        <strain evidence="15">CBS 113818</strain>
    </source>
</reference>
<keyword evidence="9" id="KW-0012">Acyltransferase</keyword>
<dbReference type="GO" id="GO:0035965">
    <property type="term" value="P:cardiolipin acyl-chain remodeling"/>
    <property type="evidence" value="ECO:0007669"/>
    <property type="project" value="TreeGrafter"/>
</dbReference>
<evidence type="ECO:0000256" key="9">
    <source>
        <dbReference type="ARBA" id="ARBA00023315"/>
    </source>
</evidence>
<feature type="domain" description="Phospholipid/glycerol acyltransferase" evidence="14">
    <location>
        <begin position="63"/>
        <end position="245"/>
    </location>
</feature>
<organism evidence="15 16">
    <name type="scientific">Ophiobolus disseminans</name>
    <dbReference type="NCBI Taxonomy" id="1469910"/>
    <lineage>
        <taxon>Eukaryota</taxon>
        <taxon>Fungi</taxon>
        <taxon>Dikarya</taxon>
        <taxon>Ascomycota</taxon>
        <taxon>Pezizomycotina</taxon>
        <taxon>Dothideomycetes</taxon>
        <taxon>Pleosporomycetidae</taxon>
        <taxon>Pleosporales</taxon>
        <taxon>Pleosporineae</taxon>
        <taxon>Phaeosphaeriaceae</taxon>
        <taxon>Ophiobolus</taxon>
    </lineage>
</organism>
<dbReference type="CDD" id="cd07989">
    <property type="entry name" value="LPLAT_AGPAT-like"/>
    <property type="match status" value="1"/>
</dbReference>
<keyword evidence="3" id="KW-0808">Transferase</keyword>
<evidence type="ECO:0000256" key="7">
    <source>
        <dbReference type="ARBA" id="ARBA00023128"/>
    </source>
</evidence>
<comment type="catalytic activity">
    <reaction evidence="11">
        <text>1'-[1,2-diacyl-sn-glycero-3-phospho],3'-[1-acyl-sn-glycero-3-phospho]-glycerol + a 1,2-diacyl-sn-glycero-3-phosphocholine = a cardiolipin + a 1-acyl-sn-glycero-3-phosphocholine</text>
        <dbReference type="Rhea" id="RHEA:33731"/>
        <dbReference type="ChEBI" id="CHEBI:57643"/>
        <dbReference type="ChEBI" id="CHEBI:58168"/>
        <dbReference type="ChEBI" id="CHEBI:62237"/>
        <dbReference type="ChEBI" id="CHEBI:64743"/>
    </reaction>
    <physiologicalReaction direction="left-to-right" evidence="11">
        <dbReference type="Rhea" id="RHEA:33732"/>
    </physiologicalReaction>
    <physiologicalReaction direction="right-to-left" evidence="11">
        <dbReference type="Rhea" id="RHEA:33733"/>
    </physiologicalReaction>
</comment>
<evidence type="ECO:0000313" key="15">
    <source>
        <dbReference type="EMBL" id="KAF2821470.1"/>
    </source>
</evidence>
<keyword evidence="5" id="KW-0999">Mitochondrion inner membrane</keyword>
<name>A0A6A6ZK99_9PLEO</name>
<comment type="similarity">
    <text evidence="2 12">Belongs to the taffazin family.</text>
</comment>
<evidence type="ECO:0000256" key="6">
    <source>
        <dbReference type="ARBA" id="ARBA00023098"/>
    </source>
</evidence>
<keyword evidence="6" id="KW-0443">Lipid metabolism</keyword>
<evidence type="ECO:0000256" key="8">
    <source>
        <dbReference type="ARBA" id="ARBA00023136"/>
    </source>
</evidence>
<dbReference type="AlphaFoldDB" id="A0A6A6ZK99"/>
<gene>
    <name evidence="15" type="ORF">CC86DRAFT_104681</name>
</gene>
<evidence type="ECO:0000313" key="16">
    <source>
        <dbReference type="Proteomes" id="UP000799424"/>
    </source>
</evidence>
<dbReference type="GO" id="GO:0005741">
    <property type="term" value="C:mitochondrial outer membrane"/>
    <property type="evidence" value="ECO:0007669"/>
    <property type="project" value="UniProtKB-SubCell"/>
</dbReference>
<sequence>MRPEEQPEAPSGPWRFASAATMGAVGVLCKAFLGLNKVETHGMEGFLKLLDEREDVSKRARGLLTVSNHISVMDDPILWGILPLSYMFNPTNHRWGLGSYDLCFTNKAISTFFTLGQVLPTHRSAHSQFGGLFQPTITQAIRLLSHGPFLYENDPPTKPVTSLKSPDLIDPFSGGHLTFSTDGHDTFPAPSAYVSRRHAWVHVFPEGMIHQTEDRIMRYFKWGVSRLILESEPMPDIVPIFIEGFDHIMHETREFPRFIPRPFKNVRVTFGEKLDAEEVFGDLRQRWKQMCAQEERVGGEMAIGVLNETLKYSEEAVSLRKECTRRVRQAVLDVRRQRGYPEDDPKNSLAGTWLREGPQREGRKEDGSITRDT</sequence>
<accession>A0A6A6ZK99</accession>
<feature type="region of interest" description="Disordered" evidence="13">
    <location>
        <begin position="338"/>
        <end position="373"/>
    </location>
</feature>
<dbReference type="EMBL" id="MU006237">
    <property type="protein sequence ID" value="KAF2821470.1"/>
    <property type="molecule type" value="Genomic_DNA"/>
</dbReference>
<dbReference type="SMART" id="SM00563">
    <property type="entry name" value="PlsC"/>
    <property type="match status" value="1"/>
</dbReference>
<evidence type="ECO:0000256" key="5">
    <source>
        <dbReference type="ARBA" id="ARBA00022792"/>
    </source>
</evidence>
<evidence type="ECO:0000256" key="4">
    <source>
        <dbReference type="ARBA" id="ARBA00022787"/>
    </source>
</evidence>
<dbReference type="SUPFAM" id="SSF69593">
    <property type="entry name" value="Glycerol-3-phosphate (1)-acyltransferase"/>
    <property type="match status" value="1"/>
</dbReference>
<dbReference type="PANTHER" id="PTHR12497">
    <property type="entry name" value="TAZ PROTEIN TAFAZZIN"/>
    <property type="match status" value="1"/>
</dbReference>
<dbReference type="GO" id="GO:0047184">
    <property type="term" value="F:1-acylglycerophosphocholine O-acyltransferase activity"/>
    <property type="evidence" value="ECO:0007669"/>
    <property type="project" value="TreeGrafter"/>
</dbReference>
<dbReference type="PRINTS" id="PR00979">
    <property type="entry name" value="TAFAZZIN"/>
</dbReference>
<protein>
    <recommendedName>
        <fullName evidence="12">Tafazzin family protein</fullName>
    </recommendedName>
</protein>
<feature type="compositionally biased region" description="Basic and acidic residues" evidence="13">
    <location>
        <begin position="357"/>
        <end position="373"/>
    </location>
</feature>
<evidence type="ECO:0000256" key="11">
    <source>
        <dbReference type="ARBA" id="ARBA00047906"/>
    </source>
</evidence>
<evidence type="ECO:0000256" key="13">
    <source>
        <dbReference type="SAM" id="MobiDB-lite"/>
    </source>
</evidence>
<evidence type="ECO:0000259" key="14">
    <source>
        <dbReference type="SMART" id="SM00563"/>
    </source>
</evidence>
<dbReference type="GO" id="GO:0005743">
    <property type="term" value="C:mitochondrial inner membrane"/>
    <property type="evidence" value="ECO:0007669"/>
    <property type="project" value="UniProtKB-SubCell"/>
</dbReference>
<evidence type="ECO:0000256" key="12">
    <source>
        <dbReference type="RuleBase" id="RU365062"/>
    </source>
</evidence>
<proteinExistence type="inferred from homology"/>
<dbReference type="Proteomes" id="UP000799424">
    <property type="component" value="Unassembled WGS sequence"/>
</dbReference>
<comment type="subcellular location">
    <subcellularLocation>
        <location evidence="1">Mitochondrion inner membrane</location>
        <topology evidence="1">Peripheral membrane protein</topology>
        <orientation evidence="1">Intermembrane side</orientation>
    </subcellularLocation>
    <subcellularLocation>
        <location evidence="10">Mitochondrion outer membrane</location>
        <topology evidence="10">Peripheral membrane protein</topology>
        <orientation evidence="10">Intermembrane side</orientation>
    </subcellularLocation>
</comment>
<dbReference type="InterPro" id="IPR000872">
    <property type="entry name" value="Tafazzin"/>
</dbReference>